<keyword evidence="3 4" id="KW-0326">Glycosidase</keyword>
<dbReference type="Pfam" id="PF02156">
    <property type="entry name" value="Glyco_hydro_26"/>
    <property type="match status" value="1"/>
</dbReference>
<reference evidence="7" key="3">
    <citation type="journal article" date="2022" name="BMC Genomics">
        <title>Comparative genome analysis of mycobacteria focusing on tRNA and non-coding RNA.</title>
        <authorList>
            <person name="Behra P.R.K."/>
            <person name="Pettersson B.M.F."/>
            <person name="Ramesh M."/>
            <person name="Das S."/>
            <person name="Dasgupta S."/>
            <person name="Kirsebom L.A."/>
        </authorList>
    </citation>
    <scope>NUCLEOTIDE SEQUENCE</scope>
    <source>
        <strain evidence="7">DSM 44203</strain>
    </source>
</reference>
<evidence type="ECO:0000313" key="7">
    <source>
        <dbReference type="EMBL" id="MCV7023179.1"/>
    </source>
</evidence>
<gene>
    <name evidence="7" type="ORF">H7I77_07400</name>
    <name evidence="6" type="ORF">RMCN_3857</name>
</gene>
<evidence type="ECO:0000256" key="3">
    <source>
        <dbReference type="ARBA" id="ARBA00023295"/>
    </source>
</evidence>
<dbReference type="PANTHER" id="PTHR40079">
    <property type="entry name" value="MANNAN ENDO-1,4-BETA-MANNOSIDASE E-RELATED"/>
    <property type="match status" value="1"/>
</dbReference>
<keyword evidence="8" id="KW-1185">Reference proteome</keyword>
<evidence type="ECO:0000313" key="9">
    <source>
        <dbReference type="Proteomes" id="UP001207528"/>
    </source>
</evidence>
<reference evidence="7" key="2">
    <citation type="submission" date="2020-07" db="EMBL/GenBank/DDBJ databases">
        <authorList>
            <person name="Pettersson B.M.F."/>
            <person name="Behra P.R.K."/>
            <person name="Ramesh M."/>
            <person name="Das S."/>
            <person name="Dasgupta S."/>
            <person name="Kirsebom L.A."/>
        </authorList>
    </citation>
    <scope>NUCLEOTIDE SEQUENCE</scope>
    <source>
        <strain evidence="7">DSM 44203</strain>
    </source>
</reference>
<feature type="active site" description="Proton donor" evidence="4">
    <location>
        <position position="144"/>
    </location>
</feature>
<dbReference type="AlphaFoldDB" id="A0AAW5SHC5"/>
<dbReference type="PANTHER" id="PTHR40079:SF4">
    <property type="entry name" value="GH26 DOMAIN-CONTAINING PROTEIN-RELATED"/>
    <property type="match status" value="1"/>
</dbReference>
<proteinExistence type="inferred from homology"/>
<dbReference type="GO" id="GO:0016985">
    <property type="term" value="F:mannan endo-1,4-beta-mannosidase activity"/>
    <property type="evidence" value="ECO:0007669"/>
    <property type="project" value="InterPro"/>
</dbReference>
<name>A0AAW5SHC5_MYCNV</name>
<dbReference type="InterPro" id="IPR017853">
    <property type="entry name" value="GH"/>
</dbReference>
<dbReference type="InterPro" id="IPR022790">
    <property type="entry name" value="GH26_dom"/>
</dbReference>
<dbReference type="InterPro" id="IPR000805">
    <property type="entry name" value="Glyco_hydro_26"/>
</dbReference>
<dbReference type="GO" id="GO:0006080">
    <property type="term" value="P:substituted mannan metabolic process"/>
    <property type="evidence" value="ECO:0007669"/>
    <property type="project" value="InterPro"/>
</dbReference>
<evidence type="ECO:0000313" key="6">
    <source>
        <dbReference type="EMBL" id="GAT10724.1"/>
    </source>
</evidence>
<evidence type="ECO:0000313" key="8">
    <source>
        <dbReference type="Proteomes" id="UP000069773"/>
    </source>
</evidence>
<feature type="active site" description="Nucleophile" evidence="4">
    <location>
        <position position="252"/>
    </location>
</feature>
<dbReference type="Proteomes" id="UP000069773">
    <property type="component" value="Unassembled WGS sequence"/>
</dbReference>
<reference evidence="6 8" key="1">
    <citation type="journal article" date="2016" name="Genome Announc.">
        <title>Draft Genome Sequences of Five Rapidly Growing Mycobacterium Species, M. thermoresistibile, M. fortuitum subsp. acetamidolyticum, M. canariasense, M. brisbanense, and M. novocastrense.</title>
        <authorList>
            <person name="Katahira K."/>
            <person name="Ogura Y."/>
            <person name="Gotoh Y."/>
            <person name="Hayashi T."/>
        </authorList>
    </citation>
    <scope>NUCLEOTIDE SEQUENCE [LARGE SCALE GENOMIC DNA]</scope>
    <source>
        <strain evidence="6 8">JCM18114</strain>
    </source>
</reference>
<comment type="caution">
    <text evidence="7">The sequence shown here is derived from an EMBL/GenBank/DDBJ whole genome shotgun (WGS) entry which is preliminary data.</text>
</comment>
<dbReference type="SUPFAM" id="SSF51445">
    <property type="entry name" value="(Trans)glycosidases"/>
    <property type="match status" value="1"/>
</dbReference>
<dbReference type="EMBL" id="JACKTI010000024">
    <property type="protein sequence ID" value="MCV7023179.1"/>
    <property type="molecule type" value="Genomic_DNA"/>
</dbReference>
<feature type="domain" description="GH26" evidence="5">
    <location>
        <begin position="21"/>
        <end position="316"/>
    </location>
</feature>
<organism evidence="7 9">
    <name type="scientific">Mycolicibacterium novocastrense</name>
    <name type="common">Mycobacterium novocastrense</name>
    <dbReference type="NCBI Taxonomy" id="59813"/>
    <lineage>
        <taxon>Bacteria</taxon>
        <taxon>Bacillati</taxon>
        <taxon>Actinomycetota</taxon>
        <taxon>Actinomycetes</taxon>
        <taxon>Mycobacteriales</taxon>
        <taxon>Mycobacteriaceae</taxon>
        <taxon>Mycolicibacterium</taxon>
    </lineage>
</organism>
<dbReference type="PROSITE" id="PS51764">
    <property type="entry name" value="GH26"/>
    <property type="match status" value="1"/>
</dbReference>
<accession>A0AAW5SHC5</accession>
<evidence type="ECO:0000259" key="5">
    <source>
        <dbReference type="PROSITE" id="PS51764"/>
    </source>
</evidence>
<protein>
    <submittedName>
        <fullName evidence="7">Endoglucanase</fullName>
    </submittedName>
</protein>
<sequence>MARGGNICVTDVCEGEQSVDPPAETISDPESRVRTSCLRFGVSAPGGFTAGRELQAVADAVGHRPELVMAFEDFFAPPPVPAMALVAYSGADPIVSWEPWCWTDDRSPAVVKSLLAGALDDYIYRWADEFCEWGRHVFIRLAHEFNGDWYPWTPACGTSPSAYISAWRHVHDIFTERNVANVDWIWAPTVGGAGRLADWYPGHEYVDVLGIDGYNWGTCLSSTSWVDPDQLFGAALDELRAIAADKPILIAEVGCAESGGCKAEWIERFLEFLRLQRDVIGFVWFDHDKETDWRIESTPESAAAMAAAMRYARLLS</sequence>
<dbReference type="Proteomes" id="UP001207528">
    <property type="component" value="Unassembled WGS sequence"/>
</dbReference>
<evidence type="ECO:0000256" key="4">
    <source>
        <dbReference type="PROSITE-ProRule" id="PRU01100"/>
    </source>
</evidence>
<dbReference type="Gene3D" id="3.20.20.80">
    <property type="entry name" value="Glycosidases"/>
    <property type="match status" value="1"/>
</dbReference>
<keyword evidence="2 4" id="KW-0378">Hydrolase</keyword>
<evidence type="ECO:0000256" key="2">
    <source>
        <dbReference type="ARBA" id="ARBA00022801"/>
    </source>
</evidence>
<evidence type="ECO:0000256" key="1">
    <source>
        <dbReference type="ARBA" id="ARBA00007754"/>
    </source>
</evidence>
<comment type="similarity">
    <text evidence="1 4">Belongs to the glycosyl hydrolase 26 family.</text>
</comment>
<dbReference type="EMBL" id="BCTA01000052">
    <property type="protein sequence ID" value="GAT10724.1"/>
    <property type="molecule type" value="Genomic_DNA"/>
</dbReference>